<evidence type="ECO:0000256" key="2">
    <source>
        <dbReference type="SAM" id="Phobius"/>
    </source>
</evidence>
<sequence length="382" mass="40711">MNSRRTRLGSALAVILTVLVLVPTAVLFGRVWTDNADHRDQTELEKKGVEYITALSPLVSSLAESESTAIQGVAEPPDSLKAAVAKVSDVDNRLGDELKTKERWADLQQKIGKLAAVKGATSVYAAHVEVTDLILELYVTVRRNAELNRDPDSDISNLQEATAVDMPTTVVRVNRMGDQANLLQAAKGAAAANLKVQFGQEVLAVQESVNKLTNNLQAAVDNTSSPTLSGSLVSSLDSFRRGVESMTRGASLTNVNVATMSTAQSTLQTALSTLSGITLKEMDRLLDDRLGSLNYKRTEAVIMGVLAILLVLGAVAWPVVSRRREATGEPAPAAARQPGESTRDVALSQPGGNAGYGTNPYGHIPAYGELDPTQRERSGALR</sequence>
<feature type="compositionally biased region" description="Basic and acidic residues" evidence="1">
    <location>
        <begin position="372"/>
        <end position="382"/>
    </location>
</feature>
<evidence type="ECO:0000313" key="4">
    <source>
        <dbReference type="Proteomes" id="UP000219612"/>
    </source>
</evidence>
<keyword evidence="2" id="KW-1133">Transmembrane helix</keyword>
<proteinExistence type="predicted"/>
<feature type="region of interest" description="Disordered" evidence="1">
    <location>
        <begin position="324"/>
        <end position="382"/>
    </location>
</feature>
<dbReference type="EMBL" id="OBDY01000001">
    <property type="protein sequence ID" value="SNY04055.1"/>
    <property type="molecule type" value="Genomic_DNA"/>
</dbReference>
<reference evidence="3 4" key="1">
    <citation type="submission" date="2017-09" db="EMBL/GenBank/DDBJ databases">
        <authorList>
            <person name="Ehlers B."/>
            <person name="Leendertz F.H."/>
        </authorList>
    </citation>
    <scope>NUCLEOTIDE SEQUENCE [LARGE SCALE GENOMIC DNA]</scope>
    <source>
        <strain evidence="3 4">CGMCC 4.6857</strain>
    </source>
</reference>
<dbReference type="Proteomes" id="UP000219612">
    <property type="component" value="Unassembled WGS sequence"/>
</dbReference>
<gene>
    <name evidence="3" type="ORF">SAMN05421748_101119</name>
</gene>
<name>A0A285EYD6_9ACTN</name>
<keyword evidence="2" id="KW-0812">Transmembrane</keyword>
<accession>A0A285EYD6</accession>
<dbReference type="AlphaFoldDB" id="A0A285EYD6"/>
<organism evidence="3 4">
    <name type="scientific">Paractinoplanes atraurantiacus</name>
    <dbReference type="NCBI Taxonomy" id="1036182"/>
    <lineage>
        <taxon>Bacteria</taxon>
        <taxon>Bacillati</taxon>
        <taxon>Actinomycetota</taxon>
        <taxon>Actinomycetes</taxon>
        <taxon>Micromonosporales</taxon>
        <taxon>Micromonosporaceae</taxon>
        <taxon>Paractinoplanes</taxon>
    </lineage>
</organism>
<feature type="transmembrane region" description="Helical" evidence="2">
    <location>
        <begin position="300"/>
        <end position="320"/>
    </location>
</feature>
<evidence type="ECO:0000256" key="1">
    <source>
        <dbReference type="SAM" id="MobiDB-lite"/>
    </source>
</evidence>
<keyword evidence="2" id="KW-0472">Membrane</keyword>
<evidence type="ECO:0000313" key="3">
    <source>
        <dbReference type="EMBL" id="SNY04055.1"/>
    </source>
</evidence>
<keyword evidence="4" id="KW-1185">Reference proteome</keyword>
<protein>
    <submittedName>
        <fullName evidence="3">Uncharacterized protein</fullName>
    </submittedName>
</protein>